<dbReference type="InterPro" id="IPR011009">
    <property type="entry name" value="Kinase-like_dom_sf"/>
</dbReference>
<dbReference type="AlphaFoldDB" id="A0A388LMA5"/>
<dbReference type="PANTHER" id="PTHR45647">
    <property type="entry name" value="OS02G0152300 PROTEIN"/>
    <property type="match status" value="1"/>
</dbReference>
<feature type="domain" description="Protein kinase" evidence="4">
    <location>
        <begin position="520"/>
        <end position="658"/>
    </location>
</feature>
<evidence type="ECO:0000256" key="1">
    <source>
        <dbReference type="ARBA" id="ARBA00022786"/>
    </source>
</evidence>
<dbReference type="SUPFAM" id="SSF56112">
    <property type="entry name" value="Protein kinase-like (PK-like)"/>
    <property type="match status" value="1"/>
</dbReference>
<dbReference type="SMART" id="SM00320">
    <property type="entry name" value="WD40"/>
    <property type="match status" value="3"/>
</dbReference>
<gene>
    <name evidence="5" type="ORF">CBR_g37105</name>
</gene>
<dbReference type="PROSITE" id="PS50082">
    <property type="entry name" value="WD_REPEATS_2"/>
    <property type="match status" value="1"/>
</dbReference>
<dbReference type="GO" id="GO:0004672">
    <property type="term" value="F:protein kinase activity"/>
    <property type="evidence" value="ECO:0007669"/>
    <property type="project" value="InterPro"/>
</dbReference>
<dbReference type="InterPro" id="IPR015943">
    <property type="entry name" value="WD40/YVTN_repeat-like_dom_sf"/>
</dbReference>
<feature type="repeat" description="WD" evidence="2">
    <location>
        <begin position="257"/>
        <end position="298"/>
    </location>
</feature>
<sequence length="658" mass="75431">MWPLRRRLSSASTVGGQETRKGLYLRLKFQERDNLVGEELFDVHPSKPWIASVSAGKPPTLRVWNYEDGHQVAVTLEDAINTYGAKFLGETDKVVVRTDKNMSIYEILPYSAFQMKEIKRVRTWSVTYTDLSKWTVHSSAQSVLHSENENSILILFCDFTTGYNFSMCCTEKIVTMMCFHPFESHIFATVHENWTINVWSADTKTHKTVTLQTLEATGEVTSVRFCTKPQKSLIITGHQSGKLQVWDYQRNECMTTLDAHKQAVVHAFFHPHLPCILSASEDGTIMAWNDSNYQLIKTLCSGLEGLSQSVLCRTDSLLVLPCEQDMCFITVEGVSPEPDFEERGKMEVGHVSAEGDERLQFEKIDVQRIKQLEMELSTVRGEKKALEEGFESERQIHEHKIKELETQLSHVRVERETLGERFERSQLEHERLKGMHSESAKQVEKEKRNLVIERDALKERLKKSNIRVQELECELEMVGGARERSERAVGMPEGVPKLDMHPMAFTEFSLDEMRIATNDFHDDCKLEEQRDGCVYIGKLTSAVIKRLKFINLRAENQPVQVTRELVSLLKSLRHPHLHMLLGVCYEGNCLVYEHMTNGNVKDWMSFSRGSQKGFLPWYIRLRIMAQVAQGLSFLHSQQSQRGGGPIVHRAVKPENILA</sequence>
<dbReference type="Proteomes" id="UP000265515">
    <property type="component" value="Unassembled WGS sequence"/>
</dbReference>
<dbReference type="InterPro" id="IPR036322">
    <property type="entry name" value="WD40_repeat_dom_sf"/>
</dbReference>
<accession>A0A388LMA5</accession>
<protein>
    <recommendedName>
        <fullName evidence="4">Protein kinase domain-containing protein</fullName>
    </recommendedName>
</protein>
<dbReference type="PROSITE" id="PS50011">
    <property type="entry name" value="PROTEIN_KINASE_DOM"/>
    <property type="match status" value="1"/>
</dbReference>
<reference evidence="5 6" key="1">
    <citation type="journal article" date="2018" name="Cell">
        <title>The Chara Genome: Secondary Complexity and Implications for Plant Terrestrialization.</title>
        <authorList>
            <person name="Nishiyama T."/>
            <person name="Sakayama H."/>
            <person name="Vries J.D."/>
            <person name="Buschmann H."/>
            <person name="Saint-Marcoux D."/>
            <person name="Ullrich K.K."/>
            <person name="Haas F.B."/>
            <person name="Vanderstraeten L."/>
            <person name="Becker D."/>
            <person name="Lang D."/>
            <person name="Vosolsobe S."/>
            <person name="Rombauts S."/>
            <person name="Wilhelmsson P.K.I."/>
            <person name="Janitza P."/>
            <person name="Kern R."/>
            <person name="Heyl A."/>
            <person name="Rumpler F."/>
            <person name="Villalobos L.I.A.C."/>
            <person name="Clay J.M."/>
            <person name="Skokan R."/>
            <person name="Toyoda A."/>
            <person name="Suzuki Y."/>
            <person name="Kagoshima H."/>
            <person name="Schijlen E."/>
            <person name="Tajeshwar N."/>
            <person name="Catarino B."/>
            <person name="Hetherington A.J."/>
            <person name="Saltykova A."/>
            <person name="Bonnot C."/>
            <person name="Breuninger H."/>
            <person name="Symeonidi A."/>
            <person name="Radhakrishnan G.V."/>
            <person name="Van Nieuwerburgh F."/>
            <person name="Deforce D."/>
            <person name="Chang C."/>
            <person name="Karol K.G."/>
            <person name="Hedrich R."/>
            <person name="Ulvskov P."/>
            <person name="Glockner G."/>
            <person name="Delwiche C.F."/>
            <person name="Petrasek J."/>
            <person name="Van de Peer Y."/>
            <person name="Friml J."/>
            <person name="Beilby M."/>
            <person name="Dolan L."/>
            <person name="Kohara Y."/>
            <person name="Sugano S."/>
            <person name="Fujiyama A."/>
            <person name="Delaux P.-M."/>
            <person name="Quint M."/>
            <person name="TheiBen G."/>
            <person name="Hagemann M."/>
            <person name="Harholt J."/>
            <person name="Dunand C."/>
            <person name="Zachgo S."/>
            <person name="Langdale J."/>
            <person name="Maumus F."/>
            <person name="Straeten D.V.D."/>
            <person name="Gould S.B."/>
            <person name="Rensing S.A."/>
        </authorList>
    </citation>
    <scope>NUCLEOTIDE SEQUENCE [LARGE SCALE GENOMIC DNA]</scope>
    <source>
        <strain evidence="5 6">S276</strain>
    </source>
</reference>
<keyword evidence="3" id="KW-0175">Coiled coil</keyword>
<comment type="caution">
    <text evidence="5">The sequence shown here is derived from an EMBL/GenBank/DDBJ whole genome shotgun (WGS) entry which is preliminary data.</text>
</comment>
<dbReference type="InterPro" id="IPR051348">
    <property type="entry name" value="U-box_ubiquitin_ligases"/>
</dbReference>
<dbReference type="Gene3D" id="1.10.510.10">
    <property type="entry name" value="Transferase(Phosphotransferase) domain 1"/>
    <property type="match status" value="1"/>
</dbReference>
<feature type="coiled-coil region" evidence="3">
    <location>
        <begin position="369"/>
        <end position="474"/>
    </location>
</feature>
<dbReference type="EMBL" id="BFEA01000437">
    <property type="protein sequence ID" value="GBG83391.1"/>
    <property type="molecule type" value="Genomic_DNA"/>
</dbReference>
<keyword evidence="6" id="KW-1185">Reference proteome</keyword>
<dbReference type="Pfam" id="PF00069">
    <property type="entry name" value="Pkinase"/>
    <property type="match status" value="1"/>
</dbReference>
<dbReference type="Gene3D" id="3.30.200.20">
    <property type="entry name" value="Phosphorylase Kinase, domain 1"/>
    <property type="match status" value="1"/>
</dbReference>
<proteinExistence type="predicted"/>
<keyword evidence="2" id="KW-0853">WD repeat</keyword>
<dbReference type="OrthoDB" id="9890280at2759"/>
<dbReference type="Gene3D" id="2.130.10.10">
    <property type="entry name" value="YVTN repeat-like/Quinoprotein amine dehydrogenase"/>
    <property type="match status" value="1"/>
</dbReference>
<dbReference type="InterPro" id="IPR000719">
    <property type="entry name" value="Prot_kinase_dom"/>
</dbReference>
<name>A0A388LMA5_CHABU</name>
<evidence type="ECO:0000313" key="6">
    <source>
        <dbReference type="Proteomes" id="UP000265515"/>
    </source>
</evidence>
<dbReference type="SUPFAM" id="SSF50978">
    <property type="entry name" value="WD40 repeat-like"/>
    <property type="match status" value="1"/>
</dbReference>
<dbReference type="Gramene" id="GBG83391">
    <property type="protein sequence ID" value="GBG83391"/>
    <property type="gene ID" value="CBR_g37105"/>
</dbReference>
<evidence type="ECO:0000256" key="2">
    <source>
        <dbReference type="PROSITE-ProRule" id="PRU00221"/>
    </source>
</evidence>
<dbReference type="PANTHER" id="PTHR45647:SF139">
    <property type="entry name" value="OS02G0152300 PROTEIN"/>
    <property type="match status" value="1"/>
</dbReference>
<dbReference type="Pfam" id="PF00400">
    <property type="entry name" value="WD40"/>
    <property type="match status" value="1"/>
</dbReference>
<evidence type="ECO:0000256" key="3">
    <source>
        <dbReference type="SAM" id="Coils"/>
    </source>
</evidence>
<dbReference type="PROSITE" id="PS50294">
    <property type="entry name" value="WD_REPEATS_REGION"/>
    <property type="match status" value="1"/>
</dbReference>
<dbReference type="InterPro" id="IPR001680">
    <property type="entry name" value="WD40_rpt"/>
</dbReference>
<dbReference type="GO" id="GO:0005524">
    <property type="term" value="F:ATP binding"/>
    <property type="evidence" value="ECO:0007669"/>
    <property type="project" value="InterPro"/>
</dbReference>
<keyword evidence="1" id="KW-0833">Ubl conjugation pathway</keyword>
<evidence type="ECO:0000259" key="4">
    <source>
        <dbReference type="PROSITE" id="PS50011"/>
    </source>
</evidence>
<evidence type="ECO:0000313" key="5">
    <source>
        <dbReference type="EMBL" id="GBG83391.1"/>
    </source>
</evidence>
<organism evidence="5 6">
    <name type="scientific">Chara braunii</name>
    <name type="common">Braun's stonewort</name>
    <dbReference type="NCBI Taxonomy" id="69332"/>
    <lineage>
        <taxon>Eukaryota</taxon>
        <taxon>Viridiplantae</taxon>
        <taxon>Streptophyta</taxon>
        <taxon>Charophyceae</taxon>
        <taxon>Charales</taxon>
        <taxon>Characeae</taxon>
        <taxon>Chara</taxon>
    </lineage>
</organism>